<organism evidence="1 2">
    <name type="scientific">Dallia pectoralis</name>
    <name type="common">Alaska blackfish</name>
    <dbReference type="NCBI Taxonomy" id="75939"/>
    <lineage>
        <taxon>Eukaryota</taxon>
        <taxon>Metazoa</taxon>
        <taxon>Chordata</taxon>
        <taxon>Craniata</taxon>
        <taxon>Vertebrata</taxon>
        <taxon>Euteleostomi</taxon>
        <taxon>Actinopterygii</taxon>
        <taxon>Neopterygii</taxon>
        <taxon>Teleostei</taxon>
        <taxon>Protacanthopterygii</taxon>
        <taxon>Esociformes</taxon>
        <taxon>Umbridae</taxon>
        <taxon>Dallia</taxon>
    </lineage>
</organism>
<dbReference type="EMBL" id="CM055737">
    <property type="protein sequence ID" value="KAJ8005572.1"/>
    <property type="molecule type" value="Genomic_DNA"/>
</dbReference>
<dbReference type="Proteomes" id="UP001157502">
    <property type="component" value="Chromosome 10"/>
</dbReference>
<accession>A0ACC2GPT8</accession>
<sequence>MCEHLQLSVALCRIGVYRCFRALCCKAPPSPRTEYALICIGLSGAGKTSLLERLCNESTNSTGPTTGFCIKAVPFPNAILNVKELGGGEHIRPYWCRYYPGCQGVVFVLNSSSSDEELESTRNELHSALHHPQLCSLPFLILAHHQDRPDARTPNQIKRFFELEPSARGKRWILEGSTTENIVAMKEGFIQLIALLEEKDREPQARI</sequence>
<evidence type="ECO:0000313" key="2">
    <source>
        <dbReference type="Proteomes" id="UP001157502"/>
    </source>
</evidence>
<comment type="caution">
    <text evidence="1">The sequence shown here is derived from an EMBL/GenBank/DDBJ whole genome shotgun (WGS) entry which is preliminary data.</text>
</comment>
<name>A0ACC2GPT8_DALPE</name>
<reference evidence="1" key="1">
    <citation type="submission" date="2021-05" db="EMBL/GenBank/DDBJ databases">
        <authorList>
            <person name="Pan Q."/>
            <person name="Jouanno E."/>
            <person name="Zahm M."/>
            <person name="Klopp C."/>
            <person name="Cabau C."/>
            <person name="Louis A."/>
            <person name="Berthelot C."/>
            <person name="Parey E."/>
            <person name="Roest Crollius H."/>
            <person name="Montfort J."/>
            <person name="Robinson-Rechavi M."/>
            <person name="Bouchez O."/>
            <person name="Lampietro C."/>
            <person name="Lopez Roques C."/>
            <person name="Donnadieu C."/>
            <person name="Postlethwait J."/>
            <person name="Bobe J."/>
            <person name="Dillon D."/>
            <person name="Chandos A."/>
            <person name="von Hippel F."/>
            <person name="Guiguen Y."/>
        </authorList>
    </citation>
    <scope>NUCLEOTIDE SEQUENCE</scope>
    <source>
        <strain evidence="1">YG-Jan2019</strain>
    </source>
</reference>
<gene>
    <name evidence="1" type="ORF">DPEC_G00119330</name>
</gene>
<protein>
    <submittedName>
        <fullName evidence="1">Uncharacterized protein</fullName>
    </submittedName>
</protein>
<proteinExistence type="predicted"/>
<evidence type="ECO:0000313" key="1">
    <source>
        <dbReference type="EMBL" id="KAJ8005572.1"/>
    </source>
</evidence>
<keyword evidence="2" id="KW-1185">Reference proteome</keyword>